<reference evidence="2" key="1">
    <citation type="submission" date="2022-10" db="EMBL/GenBank/DDBJ databases">
        <authorList>
            <person name="Chen Y."/>
            <person name="Dougan E. K."/>
            <person name="Chan C."/>
            <person name="Rhodes N."/>
            <person name="Thang M."/>
        </authorList>
    </citation>
    <scope>NUCLEOTIDE SEQUENCE</scope>
</reference>
<feature type="non-terminal residue" evidence="2">
    <location>
        <position position="1"/>
    </location>
</feature>
<dbReference type="Proteomes" id="UP001152797">
    <property type="component" value="Unassembled WGS sequence"/>
</dbReference>
<feature type="compositionally biased region" description="Low complexity" evidence="1">
    <location>
        <begin position="94"/>
        <end position="107"/>
    </location>
</feature>
<dbReference type="AlphaFoldDB" id="A0A9P1DLD7"/>
<accession>A0A9P1DLD7</accession>
<name>A0A9P1DLD7_9DINO</name>
<feature type="region of interest" description="Disordered" evidence="1">
    <location>
        <begin position="1"/>
        <end position="21"/>
    </location>
</feature>
<evidence type="ECO:0000313" key="4">
    <source>
        <dbReference type="Proteomes" id="UP001152797"/>
    </source>
</evidence>
<feature type="region of interest" description="Disordered" evidence="1">
    <location>
        <begin position="33"/>
        <end position="56"/>
    </location>
</feature>
<evidence type="ECO:0000256" key="1">
    <source>
        <dbReference type="SAM" id="MobiDB-lite"/>
    </source>
</evidence>
<keyword evidence="4" id="KW-1185">Reference proteome</keyword>
<organism evidence="2">
    <name type="scientific">Cladocopium goreaui</name>
    <dbReference type="NCBI Taxonomy" id="2562237"/>
    <lineage>
        <taxon>Eukaryota</taxon>
        <taxon>Sar</taxon>
        <taxon>Alveolata</taxon>
        <taxon>Dinophyceae</taxon>
        <taxon>Suessiales</taxon>
        <taxon>Symbiodiniaceae</taxon>
        <taxon>Cladocopium</taxon>
    </lineage>
</organism>
<feature type="region of interest" description="Disordered" evidence="1">
    <location>
        <begin position="73"/>
        <end position="109"/>
    </location>
</feature>
<protein>
    <submittedName>
        <fullName evidence="2">Uncharacterized protein</fullName>
    </submittedName>
</protein>
<evidence type="ECO:0000313" key="2">
    <source>
        <dbReference type="EMBL" id="CAI4012444.1"/>
    </source>
</evidence>
<comment type="caution">
    <text evidence="2">The sequence shown here is derived from an EMBL/GenBank/DDBJ whole genome shotgun (WGS) entry which is preliminary data.</text>
</comment>
<evidence type="ECO:0000313" key="3">
    <source>
        <dbReference type="EMBL" id="CAL4799756.1"/>
    </source>
</evidence>
<reference evidence="3 4" key="2">
    <citation type="submission" date="2024-05" db="EMBL/GenBank/DDBJ databases">
        <authorList>
            <person name="Chen Y."/>
            <person name="Shah S."/>
            <person name="Dougan E. K."/>
            <person name="Thang M."/>
            <person name="Chan C."/>
        </authorList>
    </citation>
    <scope>NUCLEOTIDE SEQUENCE [LARGE SCALE GENOMIC DNA]</scope>
</reference>
<dbReference type="EMBL" id="CAMXCT020005459">
    <property type="protein sequence ID" value="CAL1165819.1"/>
    <property type="molecule type" value="Genomic_DNA"/>
</dbReference>
<sequence>MTHVDPSVLGKGRPVPTPLQGVKVGPCVDDSQQAKAKAAASPVDLLDMGEKSGPSVPVKAVPETDLLNFDATPAAAPQKRQETDLLGSGGGDLLGLSAPSAPSAPSAQANDLLSAMAGAPLDFGAQAAQ</sequence>
<proteinExistence type="predicted"/>
<dbReference type="EMBL" id="CAMXCT010005459">
    <property type="protein sequence ID" value="CAI4012444.1"/>
    <property type="molecule type" value="Genomic_DNA"/>
</dbReference>
<gene>
    <name evidence="2" type="ORF">C1SCF055_LOCUS37506</name>
</gene>
<dbReference type="EMBL" id="CAMXCT030005459">
    <property type="protein sequence ID" value="CAL4799756.1"/>
    <property type="molecule type" value="Genomic_DNA"/>
</dbReference>